<keyword evidence="3" id="KW-0479">Metal-binding</keyword>
<dbReference type="PROSITE" id="PS51462">
    <property type="entry name" value="NUDIX"/>
    <property type="match status" value="1"/>
</dbReference>
<feature type="domain" description="Nudix hydrolase" evidence="7">
    <location>
        <begin position="1"/>
        <end position="129"/>
    </location>
</feature>
<dbReference type="PRINTS" id="PR00502">
    <property type="entry name" value="NUDIXFAMILY"/>
</dbReference>
<gene>
    <name evidence="8" type="ORF">DY023_12595</name>
</gene>
<organism evidence="8 9">
    <name type="scientific">Microbacterium bovistercoris</name>
    <dbReference type="NCBI Taxonomy" id="2293570"/>
    <lineage>
        <taxon>Bacteria</taxon>
        <taxon>Bacillati</taxon>
        <taxon>Actinomycetota</taxon>
        <taxon>Actinomycetes</taxon>
        <taxon>Micrococcales</taxon>
        <taxon>Microbacteriaceae</taxon>
        <taxon>Microbacterium</taxon>
    </lineage>
</organism>
<dbReference type="Pfam" id="PF00293">
    <property type="entry name" value="NUDIX"/>
    <property type="match status" value="1"/>
</dbReference>
<proteinExistence type="inferred from homology"/>
<evidence type="ECO:0000256" key="4">
    <source>
        <dbReference type="ARBA" id="ARBA00022801"/>
    </source>
</evidence>
<reference evidence="8 9" key="1">
    <citation type="submission" date="2018-08" db="EMBL/GenBank/DDBJ databases">
        <title>Isolation, diversity and antifungal activity of Actinobacteria from cow dung.</title>
        <authorList>
            <person name="Ling L."/>
        </authorList>
    </citation>
    <scope>NUCLEOTIDE SEQUENCE [LARGE SCALE GENOMIC DNA]</scope>
    <source>
        <strain evidence="8 9">NEAU-LLE</strain>
    </source>
</reference>
<evidence type="ECO:0000256" key="6">
    <source>
        <dbReference type="RuleBase" id="RU003476"/>
    </source>
</evidence>
<dbReference type="GO" id="GO:0005737">
    <property type="term" value="C:cytoplasm"/>
    <property type="evidence" value="ECO:0007669"/>
    <property type="project" value="TreeGrafter"/>
</dbReference>
<dbReference type="AlphaFoldDB" id="A0A371NRL1"/>
<comment type="cofactor">
    <cofactor evidence="1">
        <name>Mg(2+)</name>
        <dbReference type="ChEBI" id="CHEBI:18420"/>
    </cofactor>
</comment>
<dbReference type="InterPro" id="IPR020084">
    <property type="entry name" value="NUDIX_hydrolase_CS"/>
</dbReference>
<dbReference type="PANTHER" id="PTHR43758:SF2">
    <property type="entry name" value="OXIDIZED PURINE NUCLEOSIDE TRIPHOSPHATE HYDROLASE"/>
    <property type="match status" value="1"/>
</dbReference>
<dbReference type="GO" id="GO:0046872">
    <property type="term" value="F:metal ion binding"/>
    <property type="evidence" value="ECO:0007669"/>
    <property type="project" value="UniProtKB-KW"/>
</dbReference>
<dbReference type="PANTHER" id="PTHR43758">
    <property type="entry name" value="7,8-DIHYDRO-8-OXOGUANINE TRIPHOSPHATASE"/>
    <property type="match status" value="1"/>
</dbReference>
<evidence type="ECO:0000313" key="8">
    <source>
        <dbReference type="EMBL" id="REJ04750.1"/>
    </source>
</evidence>
<name>A0A371NRL1_9MICO</name>
<comment type="similarity">
    <text evidence="2 6">Belongs to the Nudix hydrolase family.</text>
</comment>
<dbReference type="GO" id="GO:0016818">
    <property type="term" value="F:hydrolase activity, acting on acid anhydrides, in phosphorus-containing anhydrides"/>
    <property type="evidence" value="ECO:0007669"/>
    <property type="project" value="TreeGrafter"/>
</dbReference>
<dbReference type="SUPFAM" id="SSF55811">
    <property type="entry name" value="Nudix"/>
    <property type="match status" value="1"/>
</dbReference>
<dbReference type="Proteomes" id="UP000262172">
    <property type="component" value="Unassembled WGS sequence"/>
</dbReference>
<evidence type="ECO:0000256" key="1">
    <source>
        <dbReference type="ARBA" id="ARBA00001946"/>
    </source>
</evidence>
<dbReference type="InterPro" id="IPR000086">
    <property type="entry name" value="NUDIX_hydrolase_dom"/>
</dbReference>
<evidence type="ECO:0000256" key="3">
    <source>
        <dbReference type="ARBA" id="ARBA00022723"/>
    </source>
</evidence>
<keyword evidence="5" id="KW-0460">Magnesium</keyword>
<keyword evidence="4 6" id="KW-0378">Hydrolase</keyword>
<dbReference type="PROSITE" id="PS00893">
    <property type="entry name" value="NUDIX_BOX"/>
    <property type="match status" value="1"/>
</dbReference>
<dbReference type="EMBL" id="QUAB01000045">
    <property type="protein sequence ID" value="REJ04750.1"/>
    <property type="molecule type" value="Genomic_DNA"/>
</dbReference>
<protein>
    <submittedName>
        <fullName evidence="8">NUDIX domain-containing protein</fullName>
    </submittedName>
</protein>
<dbReference type="Gene3D" id="3.90.79.10">
    <property type="entry name" value="Nucleoside Triphosphate Pyrophosphohydrolase"/>
    <property type="match status" value="1"/>
</dbReference>
<accession>A0A371NRL1</accession>
<keyword evidence="9" id="KW-1185">Reference proteome</keyword>
<evidence type="ECO:0000256" key="5">
    <source>
        <dbReference type="ARBA" id="ARBA00022842"/>
    </source>
</evidence>
<evidence type="ECO:0000313" key="9">
    <source>
        <dbReference type="Proteomes" id="UP000262172"/>
    </source>
</evidence>
<dbReference type="InterPro" id="IPR015797">
    <property type="entry name" value="NUDIX_hydrolase-like_dom_sf"/>
</dbReference>
<dbReference type="InterPro" id="IPR020476">
    <property type="entry name" value="Nudix_hydrolase"/>
</dbReference>
<evidence type="ECO:0000259" key="7">
    <source>
        <dbReference type="PROSITE" id="PS51462"/>
    </source>
</evidence>
<sequence>MTTVFLHDGERVLLLHREGSRVIEDSWVGIGGHVEPGESVEDAALRELAEEVGLRRNDLYGLLLRYTATRETGAETRIVHYFTARLADGVAAPTRCTEGTLHWFALDADLSKLPMPPTGRIVVDHWQRMGRFDVKTRNVRMDRPGAVSIAPG</sequence>
<comment type="caution">
    <text evidence="8">The sequence shown here is derived from an EMBL/GenBank/DDBJ whole genome shotgun (WGS) entry which is preliminary data.</text>
</comment>
<evidence type="ECO:0000256" key="2">
    <source>
        <dbReference type="ARBA" id="ARBA00005582"/>
    </source>
</evidence>